<dbReference type="PROSITE" id="PS51819">
    <property type="entry name" value="VOC"/>
    <property type="match status" value="1"/>
</dbReference>
<dbReference type="AlphaFoldDB" id="H0E2N1"/>
<dbReference type="InterPro" id="IPR029068">
    <property type="entry name" value="Glyas_Bleomycin-R_OHBP_Dase"/>
</dbReference>
<dbReference type="Pfam" id="PF22677">
    <property type="entry name" value="Ble-like_N"/>
    <property type="match status" value="1"/>
</dbReference>
<reference evidence="2 3" key="1">
    <citation type="journal article" date="2013" name="Biodegradation">
        <title>Quantitative proteomic analysis of ibuprofen-degrading Patulibacter sp. strain I11.</title>
        <authorList>
            <person name="Almeida B."/>
            <person name="Kjeldal H."/>
            <person name="Lolas I."/>
            <person name="Knudsen A.D."/>
            <person name="Carvalho G."/>
            <person name="Nielsen K.L."/>
            <person name="Barreto Crespo M.T."/>
            <person name="Stensballe A."/>
            <person name="Nielsen J.L."/>
        </authorList>
    </citation>
    <scope>NUCLEOTIDE SEQUENCE [LARGE SCALE GENOMIC DNA]</scope>
    <source>
        <strain evidence="2 3">I11</strain>
    </source>
</reference>
<protein>
    <submittedName>
        <fullName evidence="2">Glyoxalase family protein</fullName>
    </submittedName>
</protein>
<dbReference type="SUPFAM" id="SSF54593">
    <property type="entry name" value="Glyoxalase/Bleomycin resistance protein/Dihydroxybiphenyl dioxygenase"/>
    <property type="match status" value="1"/>
</dbReference>
<dbReference type="OrthoDB" id="4265398at2"/>
<dbReference type="InterPro" id="IPR053863">
    <property type="entry name" value="Glyoxy/Ble-like_N"/>
</dbReference>
<sequence length="148" mass="15952">MSQSRLIFVNLPVADVAASRAFFSALGFDFDEKFCDDSSACMVVSEQGYVMLLSRDKFAQFVAKPLADAQAATGLTVCVSADSREEVDELADAALAAGAGTAREASDYGFMYGRSFHDLDGHLWEVMWMDPRAVEQGPEAFANSQATA</sequence>
<dbReference type="PANTHER" id="PTHR36503">
    <property type="entry name" value="BLR2520 PROTEIN"/>
    <property type="match status" value="1"/>
</dbReference>
<dbReference type="PANTHER" id="PTHR36503:SF2">
    <property type="entry name" value="BLR2408 PROTEIN"/>
    <property type="match status" value="1"/>
</dbReference>
<dbReference type="Gene3D" id="3.10.180.10">
    <property type="entry name" value="2,3-Dihydroxybiphenyl 1,2-Dioxygenase, domain 1"/>
    <property type="match status" value="1"/>
</dbReference>
<gene>
    <name evidence="2" type="ORF">PAI11_10440</name>
</gene>
<keyword evidence="3" id="KW-1185">Reference proteome</keyword>
<proteinExistence type="predicted"/>
<evidence type="ECO:0000313" key="2">
    <source>
        <dbReference type="EMBL" id="EHN12045.1"/>
    </source>
</evidence>
<name>H0E2N1_9ACTN</name>
<dbReference type="RefSeq" id="WP_007571704.1">
    <property type="nucleotide sequence ID" value="NZ_AGUD01000049.1"/>
</dbReference>
<evidence type="ECO:0000313" key="3">
    <source>
        <dbReference type="Proteomes" id="UP000005143"/>
    </source>
</evidence>
<feature type="domain" description="VOC" evidence="1">
    <location>
        <begin position="5"/>
        <end position="129"/>
    </location>
</feature>
<organism evidence="2 3">
    <name type="scientific">Patulibacter medicamentivorans</name>
    <dbReference type="NCBI Taxonomy" id="1097667"/>
    <lineage>
        <taxon>Bacteria</taxon>
        <taxon>Bacillati</taxon>
        <taxon>Actinomycetota</taxon>
        <taxon>Thermoleophilia</taxon>
        <taxon>Solirubrobacterales</taxon>
        <taxon>Patulibacteraceae</taxon>
        <taxon>Patulibacter</taxon>
    </lineage>
</organism>
<dbReference type="InterPro" id="IPR037523">
    <property type="entry name" value="VOC_core"/>
</dbReference>
<comment type="caution">
    <text evidence="2">The sequence shown here is derived from an EMBL/GenBank/DDBJ whole genome shotgun (WGS) entry which is preliminary data.</text>
</comment>
<evidence type="ECO:0000259" key="1">
    <source>
        <dbReference type="PROSITE" id="PS51819"/>
    </source>
</evidence>
<accession>H0E2N1</accession>
<dbReference type="EMBL" id="AGUD01000049">
    <property type="protein sequence ID" value="EHN12045.1"/>
    <property type="molecule type" value="Genomic_DNA"/>
</dbReference>
<dbReference type="Proteomes" id="UP000005143">
    <property type="component" value="Unassembled WGS sequence"/>
</dbReference>